<sequence length="107" mass="12285">MFIIAVLYPIENSPVLYQFTPFIDPLYLHNFTRGDATMFLPTIAIDADVKKWFALILPAAYFFWQRLTSMPSLWGTLKCLTARGTISDIEGLMSLSRNIFWNAKTSE</sequence>
<proteinExistence type="predicted"/>
<name>A0A4Q1D8T0_9BACT</name>
<reference evidence="1 2" key="1">
    <citation type="submission" date="2019-01" db="EMBL/GenBank/DDBJ databases">
        <title>Filimonas sp. strain TTM-71.</title>
        <authorList>
            <person name="Chen W.-M."/>
        </authorList>
    </citation>
    <scope>NUCLEOTIDE SEQUENCE [LARGE SCALE GENOMIC DNA]</scope>
    <source>
        <strain evidence="1 2">TTM-71</strain>
    </source>
</reference>
<organism evidence="1 2">
    <name type="scientific">Filimonas effusa</name>
    <dbReference type="NCBI Taxonomy" id="2508721"/>
    <lineage>
        <taxon>Bacteria</taxon>
        <taxon>Pseudomonadati</taxon>
        <taxon>Bacteroidota</taxon>
        <taxon>Chitinophagia</taxon>
        <taxon>Chitinophagales</taxon>
        <taxon>Chitinophagaceae</taxon>
        <taxon>Filimonas</taxon>
    </lineage>
</organism>
<dbReference type="Proteomes" id="UP000290545">
    <property type="component" value="Unassembled WGS sequence"/>
</dbReference>
<dbReference type="RefSeq" id="WP_129001519.1">
    <property type="nucleotide sequence ID" value="NZ_SDHZ01000001.1"/>
</dbReference>
<evidence type="ECO:0000313" key="2">
    <source>
        <dbReference type="Proteomes" id="UP000290545"/>
    </source>
</evidence>
<dbReference type="EMBL" id="SDHZ01000001">
    <property type="protein sequence ID" value="RXK85767.1"/>
    <property type="molecule type" value="Genomic_DNA"/>
</dbReference>
<accession>A0A4Q1D8T0</accession>
<evidence type="ECO:0000313" key="1">
    <source>
        <dbReference type="EMBL" id="RXK85767.1"/>
    </source>
</evidence>
<comment type="caution">
    <text evidence="1">The sequence shown here is derived from an EMBL/GenBank/DDBJ whole genome shotgun (WGS) entry which is preliminary data.</text>
</comment>
<keyword evidence="2" id="KW-1185">Reference proteome</keyword>
<protein>
    <submittedName>
        <fullName evidence="1">Uncharacterized protein</fullName>
    </submittedName>
</protein>
<dbReference type="AlphaFoldDB" id="A0A4Q1D8T0"/>
<gene>
    <name evidence="1" type="ORF">ESB13_02835</name>
</gene>